<dbReference type="Gene3D" id="3.30.420.10">
    <property type="entry name" value="Ribonuclease H-like superfamily/Ribonuclease H"/>
    <property type="match status" value="1"/>
</dbReference>
<feature type="domain" description="Peptidase A2" evidence="13">
    <location>
        <begin position="22"/>
        <end position="37"/>
    </location>
</feature>
<evidence type="ECO:0000256" key="8">
    <source>
        <dbReference type="ARBA" id="ARBA00022884"/>
    </source>
</evidence>
<evidence type="ECO:0000256" key="6">
    <source>
        <dbReference type="ARBA" id="ARBA00022801"/>
    </source>
</evidence>
<gene>
    <name evidence="16" type="ORF">PYW07_016698</name>
</gene>
<evidence type="ECO:0000259" key="13">
    <source>
        <dbReference type="PROSITE" id="PS50175"/>
    </source>
</evidence>
<dbReference type="InterPro" id="IPR050951">
    <property type="entry name" value="Retrovirus_Pol_polyprotein"/>
</dbReference>
<keyword evidence="5" id="KW-0255">Endonuclease</keyword>
<keyword evidence="9" id="KW-0229">DNA integration</keyword>
<dbReference type="PROSITE" id="PS50994">
    <property type="entry name" value="INTEGRASE"/>
    <property type="match status" value="1"/>
</dbReference>
<feature type="domain" description="Integrase catalytic" evidence="15">
    <location>
        <begin position="717"/>
        <end position="903"/>
    </location>
</feature>
<dbReference type="InterPro" id="IPR041577">
    <property type="entry name" value="RT_RNaseH_2"/>
</dbReference>
<dbReference type="GO" id="GO:0042575">
    <property type="term" value="C:DNA polymerase complex"/>
    <property type="evidence" value="ECO:0007669"/>
    <property type="project" value="UniProtKB-ARBA"/>
</dbReference>
<keyword evidence="2" id="KW-0808">Transferase</keyword>
<organism evidence="16 17">
    <name type="scientific">Mythimna separata</name>
    <name type="common">Oriental armyworm</name>
    <name type="synonym">Pseudaletia separata</name>
    <dbReference type="NCBI Taxonomy" id="271217"/>
    <lineage>
        <taxon>Eukaryota</taxon>
        <taxon>Metazoa</taxon>
        <taxon>Ecdysozoa</taxon>
        <taxon>Arthropoda</taxon>
        <taxon>Hexapoda</taxon>
        <taxon>Insecta</taxon>
        <taxon>Pterygota</taxon>
        <taxon>Neoptera</taxon>
        <taxon>Endopterygota</taxon>
        <taxon>Lepidoptera</taxon>
        <taxon>Glossata</taxon>
        <taxon>Ditrysia</taxon>
        <taxon>Noctuoidea</taxon>
        <taxon>Noctuidae</taxon>
        <taxon>Noctuinae</taxon>
        <taxon>Hadenini</taxon>
        <taxon>Mythimna</taxon>
    </lineage>
</organism>
<dbReference type="FunFam" id="3.10.20.370:FF:000001">
    <property type="entry name" value="Retrovirus-related Pol polyprotein from transposon 17.6-like protein"/>
    <property type="match status" value="1"/>
</dbReference>
<evidence type="ECO:0000256" key="3">
    <source>
        <dbReference type="ARBA" id="ARBA00022695"/>
    </source>
</evidence>
<keyword evidence="3" id="KW-0548">Nucleotidyltransferase</keyword>
<dbReference type="FunFam" id="3.30.420.10:FF:000032">
    <property type="entry name" value="Retrovirus-related Pol polyprotein from transposon 297-like Protein"/>
    <property type="match status" value="1"/>
</dbReference>
<protein>
    <recommendedName>
        <fullName evidence="1">RNA-directed DNA polymerase</fullName>
        <ecNumber evidence="1">2.7.7.49</ecNumber>
    </recommendedName>
</protein>
<evidence type="ECO:0000256" key="10">
    <source>
        <dbReference type="ARBA" id="ARBA00022918"/>
    </source>
</evidence>
<evidence type="ECO:0000259" key="14">
    <source>
        <dbReference type="PROSITE" id="PS50878"/>
    </source>
</evidence>
<dbReference type="GO" id="GO:0004190">
    <property type="term" value="F:aspartic-type endopeptidase activity"/>
    <property type="evidence" value="ECO:0007669"/>
    <property type="project" value="InterPro"/>
</dbReference>
<dbReference type="PROSITE" id="PS50878">
    <property type="entry name" value="RT_POL"/>
    <property type="match status" value="1"/>
</dbReference>
<dbReference type="EMBL" id="JARGEI010000015">
    <property type="protein sequence ID" value="KAJ8719142.1"/>
    <property type="molecule type" value="Genomic_DNA"/>
</dbReference>
<keyword evidence="6" id="KW-0378">Hydrolase</keyword>
<keyword evidence="7" id="KW-0460">Magnesium</keyword>
<keyword evidence="17" id="KW-1185">Reference proteome</keyword>
<dbReference type="PROSITE" id="PS00141">
    <property type="entry name" value="ASP_PROTEASE"/>
    <property type="match status" value="1"/>
</dbReference>
<evidence type="ECO:0000256" key="9">
    <source>
        <dbReference type="ARBA" id="ARBA00022908"/>
    </source>
</evidence>
<dbReference type="InterPro" id="IPR000477">
    <property type="entry name" value="RT_dom"/>
</dbReference>
<dbReference type="EC" id="2.7.7.49" evidence="1"/>
<dbReference type="InterPro" id="IPR001969">
    <property type="entry name" value="Aspartic_peptidase_AS"/>
</dbReference>
<feature type="domain" description="Reverse transcriptase" evidence="14">
    <location>
        <begin position="197"/>
        <end position="374"/>
    </location>
</feature>
<feature type="compositionally biased region" description="Polar residues" evidence="12">
    <location>
        <begin position="1013"/>
        <end position="1024"/>
    </location>
</feature>
<dbReference type="InterPro" id="IPR012337">
    <property type="entry name" value="RNaseH-like_sf"/>
</dbReference>
<dbReference type="AlphaFoldDB" id="A0AAD7YKZ4"/>
<dbReference type="Pfam" id="PF00078">
    <property type="entry name" value="RVT_1"/>
    <property type="match status" value="1"/>
</dbReference>
<keyword evidence="10" id="KW-0695">RNA-directed DNA polymerase</keyword>
<dbReference type="CDD" id="cd06094">
    <property type="entry name" value="RP_Saci_like"/>
    <property type="match status" value="1"/>
</dbReference>
<dbReference type="InterPro" id="IPR043502">
    <property type="entry name" value="DNA/RNA_pol_sf"/>
</dbReference>
<dbReference type="InterPro" id="IPR043128">
    <property type="entry name" value="Rev_trsase/Diguanyl_cyclase"/>
</dbReference>
<name>A0AAD7YKZ4_MYTSE</name>
<evidence type="ECO:0000313" key="17">
    <source>
        <dbReference type="Proteomes" id="UP001231518"/>
    </source>
</evidence>
<dbReference type="CDD" id="cd01647">
    <property type="entry name" value="RT_LTR"/>
    <property type="match status" value="1"/>
</dbReference>
<dbReference type="PROSITE" id="PS50175">
    <property type="entry name" value="ASP_PROT_RETROV"/>
    <property type="match status" value="1"/>
</dbReference>
<evidence type="ECO:0000256" key="4">
    <source>
        <dbReference type="ARBA" id="ARBA00022722"/>
    </source>
</evidence>
<reference evidence="16" key="1">
    <citation type="submission" date="2023-03" db="EMBL/GenBank/DDBJ databases">
        <title>Chromosome-level genomes of two armyworms, Mythimna separata and Mythimna loreyi, provide insights into the biosynthesis and reception of sex pheromones.</title>
        <authorList>
            <person name="Zhao H."/>
        </authorList>
    </citation>
    <scope>NUCLEOTIDE SEQUENCE</scope>
    <source>
        <strain evidence="16">BeijingLab</strain>
        <tissue evidence="16">Pupa</tissue>
    </source>
</reference>
<dbReference type="Gene3D" id="3.30.70.270">
    <property type="match status" value="2"/>
</dbReference>
<evidence type="ECO:0000256" key="7">
    <source>
        <dbReference type="ARBA" id="ARBA00022842"/>
    </source>
</evidence>
<dbReference type="InterPro" id="IPR041588">
    <property type="entry name" value="Integrase_H2C2"/>
</dbReference>
<feature type="compositionally biased region" description="Low complexity" evidence="12">
    <location>
        <begin position="1027"/>
        <end position="1041"/>
    </location>
</feature>
<dbReference type="GO" id="GO:0004519">
    <property type="term" value="F:endonuclease activity"/>
    <property type="evidence" value="ECO:0007669"/>
    <property type="project" value="UniProtKB-KW"/>
</dbReference>
<sequence length="1071" mass="122190">MADTGVQEKSHRLYITDKNSKLSFLVDTGANISVLPRSKGQIPQPLPFQLYAANNTTIATYGEKTLTLDLNLRRPYLWKFIVADVTKPILGADFLKHHQLIVDLKNRRLIDGVTSLKVNAPLRVSNVPTVRSIDMSQSYHEILAQYPGITRLTSMKLNSNINVQHFIETTGPPIHSRARPIPPHRFEIVKKEFENMIAQGLCRPSKSPWSSPLHIVPKKNGDIRVCGDYRRLNSITIPDRYPVPRVKDFTHHLSGKTIFSTIDLNRAYQQLSVREEDIQKTAIITPMGLFEFPRMCPGLKNAGQTFQRYIHEVLRGLDFVFPFIDDLLLASENEDQHREHLHVVLKRLEDNGITINPAKCNLGKPEVQFLGYTVTQEGIKPPQHKIQAITDYPQPKTIEELRRFLGMINFYREHIPNAAVLQAPLNSYLHNVKKRDKTQITWTSEATQAFQQCKASIIQAALLAHPSHHASLALFCDASDNSAGAVLQQYLNETWQPLGYFSKKFSEAQKKYSTYDRELLAMYMAVKHFRKTFEGRHLIIFTDHKPLTFVMTKMQSNTETPRRTRQLLFISEFTTDIRHVSGKQNIVADTLSRIETISCPSSINYKDIASAQERDSNIEQLLQENNINLKKIVIPNTNIELYCETSTPYIRPYIPEEHRQEVFNSVHNISHPGTRTTRKLITQKYFWPSMNADISRCTRTCIQCQKSKIQRHTFSNISSFPPTERFQHVHVDIVGPLPTTSQGHRYLVTMIDRLTKWPEAIPTDEISAVRIADIVYQHWISRFGCPTTLTSDQGPQFESQLFQNLMKVMGIKKNRTTPYHPQSNGMIERWHRSLKTSLRAKLSDTSTWVSELPTVLLGLRAALRTDTGVSAAELTYGYNLRLPGDFFASTSTSTPTMDYTYVEKLRDVIRVNKPQAIAEHHSNNKRVFVHEDLLKCSHVFIRTDAVKKPLQAQYEGPYRVISRTEKVYTIQLPNRQANISIDRLKPAYVIAEHTDTVPPTKITITNTVPPTKITVTNTVPPSKNTDTKQTTASTTSSKQQARVPTVNVTSQPADNKRTRSGRIVKLPVRFA</sequence>
<evidence type="ECO:0000256" key="2">
    <source>
        <dbReference type="ARBA" id="ARBA00022679"/>
    </source>
</evidence>
<dbReference type="InterPro" id="IPR021109">
    <property type="entry name" value="Peptidase_aspartic_dom_sf"/>
</dbReference>
<dbReference type="GO" id="GO:0015074">
    <property type="term" value="P:DNA integration"/>
    <property type="evidence" value="ECO:0007669"/>
    <property type="project" value="UniProtKB-KW"/>
</dbReference>
<evidence type="ECO:0000256" key="5">
    <source>
        <dbReference type="ARBA" id="ARBA00022759"/>
    </source>
</evidence>
<evidence type="ECO:0000256" key="12">
    <source>
        <dbReference type="SAM" id="MobiDB-lite"/>
    </source>
</evidence>
<dbReference type="CDD" id="cd09274">
    <property type="entry name" value="RNase_HI_RT_Ty3"/>
    <property type="match status" value="1"/>
</dbReference>
<dbReference type="GO" id="GO:0006508">
    <property type="term" value="P:proteolysis"/>
    <property type="evidence" value="ECO:0007669"/>
    <property type="project" value="InterPro"/>
</dbReference>
<evidence type="ECO:0000256" key="1">
    <source>
        <dbReference type="ARBA" id="ARBA00012493"/>
    </source>
</evidence>
<dbReference type="Pfam" id="PF17919">
    <property type="entry name" value="RT_RNaseH_2"/>
    <property type="match status" value="1"/>
</dbReference>
<evidence type="ECO:0000256" key="11">
    <source>
        <dbReference type="ARBA" id="ARBA00023268"/>
    </source>
</evidence>
<dbReference type="PANTHER" id="PTHR37984">
    <property type="entry name" value="PROTEIN CBG26694"/>
    <property type="match status" value="1"/>
</dbReference>
<dbReference type="Gene3D" id="3.10.20.370">
    <property type="match status" value="1"/>
</dbReference>
<dbReference type="GO" id="GO:0003723">
    <property type="term" value="F:RNA binding"/>
    <property type="evidence" value="ECO:0007669"/>
    <property type="project" value="UniProtKB-KW"/>
</dbReference>
<keyword evidence="4" id="KW-0540">Nuclease</keyword>
<dbReference type="SUPFAM" id="SSF56672">
    <property type="entry name" value="DNA/RNA polymerases"/>
    <property type="match status" value="1"/>
</dbReference>
<dbReference type="Gene3D" id="2.40.70.10">
    <property type="entry name" value="Acid Proteases"/>
    <property type="match status" value="1"/>
</dbReference>
<dbReference type="Gene3D" id="3.10.10.10">
    <property type="entry name" value="HIV Type 1 Reverse Transcriptase, subunit A, domain 1"/>
    <property type="match status" value="1"/>
</dbReference>
<evidence type="ECO:0000259" key="15">
    <source>
        <dbReference type="PROSITE" id="PS50994"/>
    </source>
</evidence>
<dbReference type="Pfam" id="PF00665">
    <property type="entry name" value="rve"/>
    <property type="match status" value="1"/>
</dbReference>
<dbReference type="InterPro" id="IPR001584">
    <property type="entry name" value="Integrase_cat-core"/>
</dbReference>
<dbReference type="FunFam" id="2.40.70.10:FF:000130">
    <property type="entry name" value="Retrovirus-related Pol polyprotein from transposon opus-like Protein"/>
    <property type="match status" value="1"/>
</dbReference>
<dbReference type="Proteomes" id="UP001231518">
    <property type="component" value="Chromosome 8"/>
</dbReference>
<dbReference type="SUPFAM" id="SSF50630">
    <property type="entry name" value="Acid proteases"/>
    <property type="match status" value="1"/>
</dbReference>
<keyword evidence="8" id="KW-0694">RNA-binding</keyword>
<feature type="region of interest" description="Disordered" evidence="12">
    <location>
        <begin position="1013"/>
        <end position="1062"/>
    </location>
</feature>
<dbReference type="PANTHER" id="PTHR37984:SF5">
    <property type="entry name" value="PROTEIN NYNRIN-LIKE"/>
    <property type="match status" value="1"/>
</dbReference>
<evidence type="ECO:0000313" key="16">
    <source>
        <dbReference type="EMBL" id="KAJ8719142.1"/>
    </source>
</evidence>
<dbReference type="Pfam" id="PF17921">
    <property type="entry name" value="Integrase_H2C2"/>
    <property type="match status" value="1"/>
</dbReference>
<accession>A0AAD7YKZ4</accession>
<dbReference type="InterPro" id="IPR001995">
    <property type="entry name" value="Peptidase_A2_cat"/>
</dbReference>
<proteinExistence type="predicted"/>
<comment type="caution">
    <text evidence="16">The sequence shown here is derived from an EMBL/GenBank/DDBJ whole genome shotgun (WGS) entry which is preliminary data.</text>
</comment>
<dbReference type="Gene3D" id="1.10.340.70">
    <property type="match status" value="1"/>
</dbReference>
<keyword evidence="11" id="KW-0511">Multifunctional enzyme</keyword>
<dbReference type="FunFam" id="3.30.70.270:FF:000026">
    <property type="entry name" value="Transposon Ty3-G Gag-Pol polyprotein"/>
    <property type="match status" value="1"/>
</dbReference>
<dbReference type="GO" id="GO:0003964">
    <property type="term" value="F:RNA-directed DNA polymerase activity"/>
    <property type="evidence" value="ECO:0007669"/>
    <property type="project" value="UniProtKB-KW"/>
</dbReference>
<dbReference type="InterPro" id="IPR036397">
    <property type="entry name" value="RNaseH_sf"/>
</dbReference>
<dbReference type="SUPFAM" id="SSF53098">
    <property type="entry name" value="Ribonuclease H-like"/>
    <property type="match status" value="1"/>
</dbReference>
<dbReference type="InterPro" id="IPR034132">
    <property type="entry name" value="RP_Saci-like"/>
</dbReference>